<dbReference type="Proteomes" id="UP001304243">
    <property type="component" value="Unassembled WGS sequence"/>
</dbReference>
<dbReference type="EMBL" id="JASEJX010000014">
    <property type="protein sequence ID" value="KAK4516055.1"/>
    <property type="molecule type" value="Genomic_DNA"/>
</dbReference>
<reference evidence="2 3" key="1">
    <citation type="submission" date="2022-11" db="EMBL/GenBank/DDBJ databases">
        <title>Mucor velutinosus strain NIH1002 WGS.</title>
        <authorList>
            <person name="Subramanian P."/>
            <person name="Mullikin J.C."/>
            <person name="Segre J.A."/>
            <person name="Zelazny A.M."/>
        </authorList>
    </citation>
    <scope>NUCLEOTIDE SEQUENCE [LARGE SCALE GENOMIC DNA]</scope>
    <source>
        <strain evidence="2 3">NIH1002</strain>
    </source>
</reference>
<feature type="compositionally biased region" description="Polar residues" evidence="1">
    <location>
        <begin position="207"/>
        <end position="219"/>
    </location>
</feature>
<evidence type="ECO:0000256" key="1">
    <source>
        <dbReference type="SAM" id="MobiDB-lite"/>
    </source>
</evidence>
<gene>
    <name evidence="2" type="ORF">ATC70_011016</name>
</gene>
<feature type="region of interest" description="Disordered" evidence="1">
    <location>
        <begin position="199"/>
        <end position="282"/>
    </location>
</feature>
<feature type="compositionally biased region" description="Low complexity" evidence="1">
    <location>
        <begin position="243"/>
        <end position="256"/>
    </location>
</feature>
<feature type="region of interest" description="Disordered" evidence="1">
    <location>
        <begin position="294"/>
        <end position="358"/>
    </location>
</feature>
<accession>A0AAN7DHI4</accession>
<protein>
    <submittedName>
        <fullName evidence="2">Uncharacterized protein</fullName>
    </submittedName>
</protein>
<evidence type="ECO:0000313" key="3">
    <source>
        <dbReference type="Proteomes" id="UP001304243"/>
    </source>
</evidence>
<dbReference type="RefSeq" id="XP_064682721.1">
    <property type="nucleotide sequence ID" value="XM_064830219.1"/>
</dbReference>
<feature type="compositionally biased region" description="Polar residues" evidence="1">
    <location>
        <begin position="304"/>
        <end position="326"/>
    </location>
</feature>
<keyword evidence="3" id="KW-1185">Reference proteome</keyword>
<sequence>MSSCKKSSSLNKKSCHRKKPNGSFNHTWSASTCKAQLLLQEQSPFNLATASNYIVSTLPIETRISFYEKKYQLIMESETQLASWIKAAKEQASPPPKPSTPIPTATRSRLPDFLFASLSTRPKRKSQIQFDLLALSPPTAKSSISTFLRRASDTLTTSYSKRSTPSTTPQNQYNHRFSLTSSLNRLSLSRNSCSSMILSEEPSSSLTATNNEIKSSITPKSKYKRFSTPLSSQPHILQPPLPLQQQRQLQQQQAQPKKVHKSSIDNATVKRRPQSSILPQASSSIFLERLRSRSPISDKSSKSCQQQPNVLSQSNTTHYNSNSSIGTMDEDTPPSSPSSIDSISTPPHTPNTNNNNGHHLLHYQKQQRHKRRSQELFFTNAAATTAKHKPSLTTMSHISEDRILEQQEDMLSLAAVTIHITNSECSPASTATAIEAPLHGGNYTAITATSLEKQQVKKKRASLSITPSSSTIRLLSQKSQFLRRQSMLA</sequence>
<feature type="compositionally biased region" description="Low complexity" evidence="1">
    <location>
        <begin position="337"/>
        <end position="358"/>
    </location>
</feature>
<organism evidence="2 3">
    <name type="scientific">Mucor velutinosus</name>
    <dbReference type="NCBI Taxonomy" id="708070"/>
    <lineage>
        <taxon>Eukaryota</taxon>
        <taxon>Fungi</taxon>
        <taxon>Fungi incertae sedis</taxon>
        <taxon>Mucoromycota</taxon>
        <taxon>Mucoromycotina</taxon>
        <taxon>Mucoromycetes</taxon>
        <taxon>Mucorales</taxon>
        <taxon>Mucorineae</taxon>
        <taxon>Mucoraceae</taxon>
        <taxon>Mucor</taxon>
    </lineage>
</organism>
<feature type="region of interest" description="Disordered" evidence="1">
    <location>
        <begin position="155"/>
        <end position="175"/>
    </location>
</feature>
<evidence type="ECO:0000313" key="2">
    <source>
        <dbReference type="EMBL" id="KAK4516055.1"/>
    </source>
</evidence>
<dbReference type="AlphaFoldDB" id="A0AAN7DHI4"/>
<dbReference type="GeneID" id="89954702"/>
<comment type="caution">
    <text evidence="2">The sequence shown here is derived from an EMBL/GenBank/DDBJ whole genome shotgun (WGS) entry which is preliminary data.</text>
</comment>
<proteinExistence type="predicted"/>
<name>A0AAN7DHI4_9FUNG</name>